<evidence type="ECO:0000313" key="14">
    <source>
        <dbReference type="Proteomes" id="UP001046870"/>
    </source>
</evidence>
<dbReference type="Pfam" id="PF01390">
    <property type="entry name" value="SEA"/>
    <property type="match status" value="1"/>
</dbReference>
<feature type="compositionally biased region" description="Low complexity" evidence="9">
    <location>
        <begin position="130"/>
        <end position="143"/>
    </location>
</feature>
<feature type="compositionally biased region" description="Polar residues" evidence="9">
    <location>
        <begin position="461"/>
        <end position="492"/>
    </location>
</feature>
<feature type="compositionally biased region" description="Low complexity" evidence="9">
    <location>
        <begin position="576"/>
        <end position="595"/>
    </location>
</feature>
<evidence type="ECO:0000256" key="5">
    <source>
        <dbReference type="ARBA" id="ARBA00022737"/>
    </source>
</evidence>
<dbReference type="OrthoDB" id="8938333at2759"/>
<gene>
    <name evidence="13" type="ORF">MATL_G00214010</name>
</gene>
<dbReference type="Proteomes" id="UP001046870">
    <property type="component" value="Chromosome 19"/>
</dbReference>
<feature type="compositionally biased region" description="Low complexity" evidence="9">
    <location>
        <begin position="61"/>
        <end position="72"/>
    </location>
</feature>
<reference evidence="13" key="1">
    <citation type="submission" date="2021-01" db="EMBL/GenBank/DDBJ databases">
        <authorList>
            <person name="Zahm M."/>
            <person name="Roques C."/>
            <person name="Cabau C."/>
            <person name="Klopp C."/>
            <person name="Donnadieu C."/>
            <person name="Jouanno E."/>
            <person name="Lampietro C."/>
            <person name="Louis A."/>
            <person name="Herpin A."/>
            <person name="Echchiki A."/>
            <person name="Berthelot C."/>
            <person name="Parey E."/>
            <person name="Roest-Crollius H."/>
            <person name="Braasch I."/>
            <person name="Postlethwait J."/>
            <person name="Bobe J."/>
            <person name="Montfort J."/>
            <person name="Bouchez O."/>
            <person name="Begum T."/>
            <person name="Mejri S."/>
            <person name="Adams A."/>
            <person name="Chen W.-J."/>
            <person name="Guiguen Y."/>
        </authorList>
    </citation>
    <scope>NUCLEOTIDE SEQUENCE</scope>
    <source>
        <strain evidence="13">YG-15Mar2019-1</strain>
        <tissue evidence="13">Brain</tissue>
    </source>
</reference>
<comment type="caution">
    <text evidence="13">The sequence shown here is derived from an EMBL/GenBank/DDBJ whole genome shotgun (WGS) entry which is preliminary data.</text>
</comment>
<dbReference type="SUPFAM" id="SSF82671">
    <property type="entry name" value="SEA domain"/>
    <property type="match status" value="1"/>
</dbReference>
<accession>A0A9D3PGA6</accession>
<dbReference type="SUPFAM" id="SSF57184">
    <property type="entry name" value="Growth factor receptor domain"/>
    <property type="match status" value="1"/>
</dbReference>
<dbReference type="PANTHER" id="PTHR24037">
    <property type="entry name" value="HEART DEVELOPMENT PROTEIN WITH EGF-LIKE DOMAINS 1"/>
    <property type="match status" value="1"/>
</dbReference>
<dbReference type="EMBL" id="JAFDVH010000019">
    <property type="protein sequence ID" value="KAG7459747.1"/>
    <property type="molecule type" value="Genomic_DNA"/>
</dbReference>
<evidence type="ECO:0000256" key="10">
    <source>
        <dbReference type="SAM" id="Phobius"/>
    </source>
</evidence>
<keyword evidence="3" id="KW-0245">EGF-like domain</keyword>
<keyword evidence="6 10" id="KW-0472">Membrane</keyword>
<feature type="compositionally biased region" description="Polar residues" evidence="9">
    <location>
        <begin position="541"/>
        <end position="575"/>
    </location>
</feature>
<dbReference type="InterPro" id="IPR000082">
    <property type="entry name" value="SEA_dom"/>
</dbReference>
<feature type="region of interest" description="Disordered" evidence="9">
    <location>
        <begin position="48"/>
        <end position="146"/>
    </location>
</feature>
<protein>
    <recommendedName>
        <fullName evidence="12">SEA domain-containing protein</fullName>
    </recommendedName>
</protein>
<keyword evidence="14" id="KW-1185">Reference proteome</keyword>
<proteinExistence type="predicted"/>
<dbReference type="PANTHER" id="PTHR24037:SF7">
    <property type="entry name" value="FLOCCULATION PROTEIN FLO11 ISOFORM X1-RELATED"/>
    <property type="match status" value="1"/>
</dbReference>
<keyword evidence="5" id="KW-0677">Repeat</keyword>
<evidence type="ECO:0000256" key="7">
    <source>
        <dbReference type="ARBA" id="ARBA00023157"/>
    </source>
</evidence>
<dbReference type="PROSITE" id="PS00010">
    <property type="entry name" value="ASX_HYDROXYL"/>
    <property type="match status" value="1"/>
</dbReference>
<dbReference type="PROSITE" id="PS50024">
    <property type="entry name" value="SEA"/>
    <property type="match status" value="1"/>
</dbReference>
<comment type="subcellular location">
    <subcellularLocation>
        <location evidence="1">Cell membrane</location>
    </subcellularLocation>
</comment>
<feature type="compositionally biased region" description="Low complexity" evidence="9">
    <location>
        <begin position="609"/>
        <end position="629"/>
    </location>
</feature>
<evidence type="ECO:0000256" key="9">
    <source>
        <dbReference type="SAM" id="MobiDB-lite"/>
    </source>
</evidence>
<evidence type="ECO:0000256" key="1">
    <source>
        <dbReference type="ARBA" id="ARBA00004236"/>
    </source>
</evidence>
<feature type="compositionally biased region" description="Low complexity" evidence="9">
    <location>
        <begin position="678"/>
        <end position="692"/>
    </location>
</feature>
<feature type="chain" id="PRO_5039198875" description="SEA domain-containing protein" evidence="11">
    <location>
        <begin position="25"/>
        <end position="1041"/>
    </location>
</feature>
<feature type="region of interest" description="Disordered" evidence="9">
    <location>
        <begin position="318"/>
        <end position="339"/>
    </location>
</feature>
<evidence type="ECO:0000313" key="13">
    <source>
        <dbReference type="EMBL" id="KAG7459747.1"/>
    </source>
</evidence>
<dbReference type="InterPro" id="IPR000152">
    <property type="entry name" value="EGF-type_Asp/Asn_hydroxyl_site"/>
</dbReference>
<organism evidence="13 14">
    <name type="scientific">Megalops atlanticus</name>
    <name type="common">Tarpon</name>
    <name type="synonym">Clupea gigantea</name>
    <dbReference type="NCBI Taxonomy" id="7932"/>
    <lineage>
        <taxon>Eukaryota</taxon>
        <taxon>Metazoa</taxon>
        <taxon>Chordata</taxon>
        <taxon>Craniata</taxon>
        <taxon>Vertebrata</taxon>
        <taxon>Euteleostomi</taxon>
        <taxon>Actinopterygii</taxon>
        <taxon>Neopterygii</taxon>
        <taxon>Teleostei</taxon>
        <taxon>Elopiformes</taxon>
        <taxon>Megalopidae</taxon>
        <taxon>Megalops</taxon>
    </lineage>
</organism>
<keyword evidence="4 11" id="KW-0732">Signal</keyword>
<evidence type="ECO:0000256" key="2">
    <source>
        <dbReference type="ARBA" id="ARBA00022475"/>
    </source>
</evidence>
<feature type="transmembrane region" description="Helical" evidence="10">
    <location>
        <begin position="911"/>
        <end position="937"/>
    </location>
</feature>
<dbReference type="GO" id="GO:0005886">
    <property type="term" value="C:plasma membrane"/>
    <property type="evidence" value="ECO:0007669"/>
    <property type="project" value="UniProtKB-SubCell"/>
</dbReference>
<evidence type="ECO:0000256" key="8">
    <source>
        <dbReference type="ARBA" id="ARBA00023180"/>
    </source>
</evidence>
<feature type="compositionally biased region" description="Polar residues" evidence="9">
    <location>
        <begin position="596"/>
        <end position="608"/>
    </location>
</feature>
<feature type="region of interest" description="Disordered" evidence="9">
    <location>
        <begin position="541"/>
        <end position="696"/>
    </location>
</feature>
<sequence>MKMLHKLLILSCFVATLFTSVAMAESTATMPSSASDETSRPGATGVSVMMTAAGSGGDGHSSTVDTSTSASTELAGAMESTPTTPAPEVDTTLSPSAAISPPESTTGRPTITANRTTMGSDTATADSLSAPHTTPENAPATATEKSDVTIMEIVTGTGHSPSAVLTPLQNDPTAPTVISDLTSMTETHTPSAIPTTIENSSTTASASLGQTSTDMVGLSVSPTTLEGNPNTSSATVKQATKITDMVATHNSPAALTSGETYSLTPTNTSDPATVTERSTAAITEGSTATVTEGSTAAITEGSTATVTEGSTATITEGTVLTPSPMASPTSPQNNQTAPYSPSVYAPTEINTMPATLTTASVTSPENDASTSAVTLVLPTTGTDKAQTSNPIASPASPQNSPVTPHSTSMYTSMETSTFSVHSYITSPTSPKQDPTASSTSKPTTMETVTTSDHNPLASPTFPESHSTMADAGSGTTASRNNTPGLTSPENRPTTTTTVVTGMGTTASQNHTDFPASPAMTMTLHTSTQDVVNKRTDISHFQSHTTTRLALETTPATPSGTPDNSSPKQDTNQSVIATTTTNEVTTGAAGTQVTAVSPSKSSTSLTTGISEPSFTSTSSLDSTSAESTSSGVPTPVGTSHSSALSTTKDSPPDVQTSPDTFSTTQPTEDDTHSTEPDSDPTLTPSTTPTTTKPAGSCSSHSCPFDSTCENLFTGFRCLCLPGSFLSGDWCVQAKVFPGIMRLASIPFEDAMTNKLSQIFLDTTKDISEMLRVTLRNQPGYLKSTVLELRRGSVIATVENIFQRTSNVTQESTSTAIATAIQECGGGCGLLARAEFSATNLCSQEPGPCDTVTTDCSYSADGIVTCNCKPGYINSRYSNRSCIACPSGQKAENGKCVVCPFGYAGFDCNDSSLLAIVVISCVLGGLLLILFLAFIIYCWRRPRKEADCSSPYKDEDFRNMWPNKDILPIPRASLNWDPAQIEMTESDSNTQLARKSLVNGMTGSYDGAEDLKTFKGKHTTRYSYLVQGHENPYFLAEDERKAK</sequence>
<dbReference type="Gene3D" id="3.30.70.960">
    <property type="entry name" value="SEA domain"/>
    <property type="match status" value="1"/>
</dbReference>
<feature type="domain" description="SEA" evidence="12">
    <location>
        <begin position="731"/>
        <end position="846"/>
    </location>
</feature>
<keyword evidence="8" id="KW-0325">Glycoprotein</keyword>
<evidence type="ECO:0000256" key="4">
    <source>
        <dbReference type="ARBA" id="ARBA00022729"/>
    </source>
</evidence>
<dbReference type="CDD" id="cd00054">
    <property type="entry name" value="EGF_CA"/>
    <property type="match status" value="1"/>
</dbReference>
<feature type="signal peptide" evidence="11">
    <location>
        <begin position="1"/>
        <end position="24"/>
    </location>
</feature>
<evidence type="ECO:0000256" key="6">
    <source>
        <dbReference type="ARBA" id="ARBA00023136"/>
    </source>
</evidence>
<evidence type="ECO:0000259" key="12">
    <source>
        <dbReference type="PROSITE" id="PS50024"/>
    </source>
</evidence>
<feature type="region of interest" description="Disordered" evidence="9">
    <location>
        <begin position="423"/>
        <end position="497"/>
    </location>
</feature>
<keyword evidence="7" id="KW-1015">Disulfide bond</keyword>
<dbReference type="InterPro" id="IPR036364">
    <property type="entry name" value="SEA_dom_sf"/>
</dbReference>
<evidence type="ECO:0000256" key="3">
    <source>
        <dbReference type="ARBA" id="ARBA00022536"/>
    </source>
</evidence>
<feature type="compositionally biased region" description="Polar residues" evidence="9">
    <location>
        <begin position="91"/>
        <end position="127"/>
    </location>
</feature>
<feature type="compositionally biased region" description="Polar residues" evidence="9">
    <location>
        <begin position="635"/>
        <end position="665"/>
    </location>
</feature>
<evidence type="ECO:0000256" key="11">
    <source>
        <dbReference type="SAM" id="SignalP"/>
    </source>
</evidence>
<dbReference type="InterPro" id="IPR009030">
    <property type="entry name" value="Growth_fac_rcpt_cys_sf"/>
</dbReference>
<keyword evidence="10" id="KW-1133">Transmembrane helix</keyword>
<keyword evidence="10" id="KW-0812">Transmembrane</keyword>
<feature type="compositionally biased region" description="Polar residues" evidence="9">
    <location>
        <begin position="381"/>
        <end position="405"/>
    </location>
</feature>
<name>A0A9D3PGA6_MEGAT</name>
<dbReference type="AlphaFoldDB" id="A0A9D3PGA6"/>
<feature type="region of interest" description="Disordered" evidence="9">
    <location>
        <begin position="381"/>
        <end position="409"/>
    </location>
</feature>
<keyword evidence="2" id="KW-1003">Cell membrane</keyword>
<feature type="compositionally biased region" description="Polar residues" evidence="9">
    <location>
        <begin position="423"/>
        <end position="453"/>
    </location>
</feature>